<dbReference type="GeneID" id="37046387"/>
<dbReference type="RefSeq" id="XP_025376851.1">
    <property type="nucleotide sequence ID" value="XM_025524471.1"/>
</dbReference>
<name>A0A316YNM5_9BASI</name>
<protein>
    <submittedName>
        <fullName evidence="3">Uncharacterized protein</fullName>
    </submittedName>
</protein>
<proteinExistence type="predicted"/>
<feature type="signal peptide" evidence="2">
    <location>
        <begin position="1"/>
        <end position="23"/>
    </location>
</feature>
<feature type="compositionally biased region" description="Basic residues" evidence="1">
    <location>
        <begin position="141"/>
        <end position="155"/>
    </location>
</feature>
<feature type="chain" id="PRO_5016430473" evidence="2">
    <location>
        <begin position="24"/>
        <end position="497"/>
    </location>
</feature>
<feature type="compositionally biased region" description="Polar residues" evidence="1">
    <location>
        <begin position="218"/>
        <end position="243"/>
    </location>
</feature>
<feature type="region of interest" description="Disordered" evidence="1">
    <location>
        <begin position="43"/>
        <end position="103"/>
    </location>
</feature>
<feature type="compositionally biased region" description="Low complexity" evidence="1">
    <location>
        <begin position="156"/>
        <end position="176"/>
    </location>
</feature>
<dbReference type="AlphaFoldDB" id="A0A316YNM5"/>
<feature type="compositionally biased region" description="Low complexity" evidence="1">
    <location>
        <begin position="207"/>
        <end position="217"/>
    </location>
</feature>
<organism evidence="3 4">
    <name type="scientific">Acaromyces ingoldii</name>
    <dbReference type="NCBI Taxonomy" id="215250"/>
    <lineage>
        <taxon>Eukaryota</taxon>
        <taxon>Fungi</taxon>
        <taxon>Dikarya</taxon>
        <taxon>Basidiomycota</taxon>
        <taxon>Ustilaginomycotina</taxon>
        <taxon>Exobasidiomycetes</taxon>
        <taxon>Exobasidiales</taxon>
        <taxon>Cryptobasidiaceae</taxon>
        <taxon>Acaromyces</taxon>
    </lineage>
</organism>
<feature type="region of interest" description="Disordered" evidence="1">
    <location>
        <begin position="202"/>
        <end position="273"/>
    </location>
</feature>
<dbReference type="InParanoid" id="A0A316YNM5"/>
<sequence>MKFALLGTTLLALFLTSTCIASALQSIHEDGGGYSDKLVKRYLSESSSENSPPTPPRQGLERGNSDTFVRHIREERRQSADGPSHHLNYEKTDDEETESDSWRKKGYESVWGNIKVPMTMSRGRKHFKDAQSSSNEPSKETRKRFKIVPSAHKRTSTSPSSSRTPSAYATSSSSSERPARAFFASHDSMTQSVRNDLAFDPWEQRKGSSTGSSGTPSIPQDATSTYYDTPGDTQVSSHHSMTSADDEIPTGEWRQRQDLQRGKGRMRSNGKRQNISFRHYFGAKEHHFTEEAELTPEQFSLLSLARTRQDFDELASNVLQFPFKLTTDQKKKIKDQGKVDPQFKYEFRNFRKNNNFRARRRKKTWQTMQTQGSFDAPESYQGLEDKELRKLRIALMNLLDDIHKIQRREKPLNLVDGQRLRPVDQWTQEDLNWWTGFIEFRRAFYPLRQTGELLKEIEYFYTKGKGIGLRPPNETNKGKKIQFRPAKAYKEADRKST</sequence>
<accession>A0A316YNM5</accession>
<evidence type="ECO:0000313" key="3">
    <source>
        <dbReference type="EMBL" id="PWN89653.1"/>
    </source>
</evidence>
<evidence type="ECO:0000256" key="2">
    <source>
        <dbReference type="SAM" id="SignalP"/>
    </source>
</evidence>
<feature type="compositionally biased region" description="Basic and acidic residues" evidence="1">
    <location>
        <begin position="59"/>
        <end position="91"/>
    </location>
</feature>
<evidence type="ECO:0000256" key="1">
    <source>
        <dbReference type="SAM" id="MobiDB-lite"/>
    </source>
</evidence>
<keyword evidence="4" id="KW-1185">Reference proteome</keyword>
<keyword evidence="2" id="KW-0732">Signal</keyword>
<reference evidence="3 4" key="1">
    <citation type="journal article" date="2018" name="Mol. Biol. Evol.">
        <title>Broad Genomic Sampling Reveals a Smut Pathogenic Ancestry of the Fungal Clade Ustilaginomycotina.</title>
        <authorList>
            <person name="Kijpornyongpan T."/>
            <person name="Mondo S.J."/>
            <person name="Barry K."/>
            <person name="Sandor L."/>
            <person name="Lee J."/>
            <person name="Lipzen A."/>
            <person name="Pangilinan J."/>
            <person name="LaButti K."/>
            <person name="Hainaut M."/>
            <person name="Henrissat B."/>
            <person name="Grigoriev I.V."/>
            <person name="Spatafora J.W."/>
            <person name="Aime M.C."/>
        </authorList>
    </citation>
    <scope>NUCLEOTIDE SEQUENCE [LARGE SCALE GENOMIC DNA]</scope>
    <source>
        <strain evidence="3 4">MCA 4198</strain>
    </source>
</reference>
<feature type="region of interest" description="Disordered" evidence="1">
    <location>
        <begin position="116"/>
        <end position="177"/>
    </location>
</feature>
<dbReference type="EMBL" id="KZ819637">
    <property type="protein sequence ID" value="PWN89653.1"/>
    <property type="molecule type" value="Genomic_DNA"/>
</dbReference>
<evidence type="ECO:0000313" key="4">
    <source>
        <dbReference type="Proteomes" id="UP000245768"/>
    </source>
</evidence>
<gene>
    <name evidence="3" type="ORF">FA10DRAFT_295468</name>
</gene>
<feature type="compositionally biased region" description="Basic and acidic residues" evidence="1">
    <location>
        <begin position="488"/>
        <end position="497"/>
    </location>
</feature>
<dbReference type="Proteomes" id="UP000245768">
    <property type="component" value="Unassembled WGS sequence"/>
</dbReference>
<feature type="region of interest" description="Disordered" evidence="1">
    <location>
        <begin position="470"/>
        <end position="497"/>
    </location>
</feature>